<proteinExistence type="inferred from homology"/>
<organism evidence="3 4">
    <name type="scientific">Trichobilharzia regenti</name>
    <name type="common">Nasal bird schistosome</name>
    <dbReference type="NCBI Taxonomy" id="157069"/>
    <lineage>
        <taxon>Eukaryota</taxon>
        <taxon>Metazoa</taxon>
        <taxon>Spiralia</taxon>
        <taxon>Lophotrochozoa</taxon>
        <taxon>Platyhelminthes</taxon>
        <taxon>Trematoda</taxon>
        <taxon>Digenea</taxon>
        <taxon>Strigeidida</taxon>
        <taxon>Schistosomatoidea</taxon>
        <taxon>Schistosomatidae</taxon>
        <taxon>Trichobilharzia</taxon>
    </lineage>
</organism>
<feature type="coiled-coil region" evidence="2">
    <location>
        <begin position="132"/>
        <end position="202"/>
    </location>
</feature>
<evidence type="ECO:0000313" key="4">
    <source>
        <dbReference type="WBParaSite" id="TREG1_48710.1"/>
    </source>
</evidence>
<reference evidence="4" key="2">
    <citation type="submission" date="2023-11" db="UniProtKB">
        <authorList>
            <consortium name="WormBaseParasite"/>
        </authorList>
    </citation>
    <scope>IDENTIFICATION</scope>
</reference>
<accession>A0AA85JXF0</accession>
<reference evidence="3" key="1">
    <citation type="submission" date="2022-06" db="EMBL/GenBank/DDBJ databases">
        <authorList>
            <person name="Berger JAMES D."/>
            <person name="Berger JAMES D."/>
        </authorList>
    </citation>
    <scope>NUCLEOTIDE SEQUENCE [LARGE SCALE GENOMIC DNA]</scope>
</reference>
<dbReference type="Proteomes" id="UP000050795">
    <property type="component" value="Unassembled WGS sequence"/>
</dbReference>
<name>A0AA85JXF0_TRIRE</name>
<evidence type="ECO:0000256" key="1">
    <source>
        <dbReference type="ARBA" id="ARBA00008315"/>
    </source>
</evidence>
<keyword evidence="3" id="KW-1185">Reference proteome</keyword>
<sequence>MIFHYILFKSKKFAPFPRRSVVPTSKCLKIKDHQIPHKPQILQSYHFENKSQLEDSADLILQTSDFLKVHTETWKMHNLHYSVKPCQNRTLQYRFDKRYQDVHRKALAEMKPTVDTTAPKTFQLIHFHSKTQRIEKENLNRIEEENNRLLKRMHEIHRSGYTDNRNNYVAKSLNKKQRLNEVKRITQDNEELAKKLKNCKNVYKREDWENDWAKALNYMTNISKFGMNSQRCSIK</sequence>
<dbReference type="InterPro" id="IPR029488">
    <property type="entry name" value="Hmw/CFAP97"/>
</dbReference>
<evidence type="ECO:0000256" key="2">
    <source>
        <dbReference type="SAM" id="Coils"/>
    </source>
</evidence>
<dbReference type="AlphaFoldDB" id="A0AA85JXF0"/>
<comment type="similarity">
    <text evidence="1">Belongs to the CFAP97 family.</text>
</comment>
<dbReference type="InterPro" id="IPR038792">
    <property type="entry name" value="CFAP97D1/2"/>
</dbReference>
<dbReference type="WBParaSite" id="TREG1_48710.1">
    <property type="protein sequence ID" value="TREG1_48710.1"/>
    <property type="gene ID" value="TREG1_48710"/>
</dbReference>
<dbReference type="PANTHER" id="PTHR33768">
    <property type="entry name" value="MIP11318P"/>
    <property type="match status" value="1"/>
</dbReference>
<dbReference type="PANTHER" id="PTHR33768:SF3">
    <property type="entry name" value="MIP11318P"/>
    <property type="match status" value="1"/>
</dbReference>
<dbReference type="Pfam" id="PF13879">
    <property type="entry name" value="Hmw_CFAP97"/>
    <property type="match status" value="1"/>
</dbReference>
<protein>
    <submittedName>
        <fullName evidence="4">Uncharacterized protein</fullName>
    </submittedName>
</protein>
<keyword evidence="2" id="KW-0175">Coiled coil</keyword>
<evidence type="ECO:0000313" key="3">
    <source>
        <dbReference type="Proteomes" id="UP000050795"/>
    </source>
</evidence>